<sequence length="103" mass="11354">MVNINKAHDLQISSIVTVNKVKFVDVNLVKECLLYGEGNYIIFVDGSTLHYVIKFEAFILSSISGNLYIVCAFMECGLTGLAATSKFIGPHKIFDNKGHVTII</sequence>
<comment type="caution">
    <text evidence="1">The sequence shown here is derived from an EMBL/GenBank/DDBJ whole genome shotgun (WGS) entry which is preliminary data.</text>
</comment>
<evidence type="ECO:0000313" key="1">
    <source>
        <dbReference type="EMBL" id="KAG5577771.1"/>
    </source>
</evidence>
<dbReference type="EMBL" id="JACXVP010000011">
    <property type="protein sequence ID" value="KAG5577771.1"/>
    <property type="molecule type" value="Genomic_DNA"/>
</dbReference>
<reference evidence="1 2" key="1">
    <citation type="submission" date="2020-09" db="EMBL/GenBank/DDBJ databases">
        <title>De no assembly of potato wild relative species, Solanum commersonii.</title>
        <authorList>
            <person name="Cho K."/>
        </authorList>
    </citation>
    <scope>NUCLEOTIDE SEQUENCE [LARGE SCALE GENOMIC DNA]</scope>
    <source>
        <strain evidence="1">LZ3.2</strain>
        <tissue evidence="1">Leaf</tissue>
    </source>
</reference>
<accession>A0A9J5WP67</accession>
<keyword evidence="2" id="KW-1185">Reference proteome</keyword>
<name>A0A9J5WP67_SOLCO</name>
<evidence type="ECO:0000313" key="2">
    <source>
        <dbReference type="Proteomes" id="UP000824120"/>
    </source>
</evidence>
<dbReference type="AlphaFoldDB" id="A0A9J5WP67"/>
<proteinExistence type="predicted"/>
<protein>
    <submittedName>
        <fullName evidence="1">Uncharacterized protein</fullName>
    </submittedName>
</protein>
<dbReference type="Proteomes" id="UP000824120">
    <property type="component" value="Chromosome 11"/>
</dbReference>
<organism evidence="1 2">
    <name type="scientific">Solanum commersonii</name>
    <name type="common">Commerson's wild potato</name>
    <name type="synonym">Commerson's nightshade</name>
    <dbReference type="NCBI Taxonomy" id="4109"/>
    <lineage>
        <taxon>Eukaryota</taxon>
        <taxon>Viridiplantae</taxon>
        <taxon>Streptophyta</taxon>
        <taxon>Embryophyta</taxon>
        <taxon>Tracheophyta</taxon>
        <taxon>Spermatophyta</taxon>
        <taxon>Magnoliopsida</taxon>
        <taxon>eudicotyledons</taxon>
        <taxon>Gunneridae</taxon>
        <taxon>Pentapetalae</taxon>
        <taxon>asterids</taxon>
        <taxon>lamiids</taxon>
        <taxon>Solanales</taxon>
        <taxon>Solanaceae</taxon>
        <taxon>Solanoideae</taxon>
        <taxon>Solaneae</taxon>
        <taxon>Solanum</taxon>
    </lineage>
</organism>
<gene>
    <name evidence="1" type="ORF">H5410_057905</name>
</gene>